<keyword evidence="4" id="KW-1133">Transmembrane helix</keyword>
<accession>A0ABT1QF92</accession>
<organism evidence="5 6">
    <name type="scientific">Rhodococcus tibetensis</name>
    <dbReference type="NCBI Taxonomy" id="2965064"/>
    <lineage>
        <taxon>Bacteria</taxon>
        <taxon>Bacillati</taxon>
        <taxon>Actinomycetota</taxon>
        <taxon>Actinomycetes</taxon>
        <taxon>Mycobacteriales</taxon>
        <taxon>Nocardiaceae</taxon>
        <taxon>Rhodococcus</taxon>
    </lineage>
</organism>
<evidence type="ECO:0000313" key="5">
    <source>
        <dbReference type="EMBL" id="MCQ4120946.1"/>
    </source>
</evidence>
<evidence type="ECO:0000256" key="3">
    <source>
        <dbReference type="PROSITE-ProRule" id="PRU00339"/>
    </source>
</evidence>
<evidence type="ECO:0000313" key="6">
    <source>
        <dbReference type="Proteomes" id="UP001524501"/>
    </source>
</evidence>
<dbReference type="Gene3D" id="1.25.40.10">
    <property type="entry name" value="Tetratricopeptide repeat domain"/>
    <property type="match status" value="1"/>
</dbReference>
<dbReference type="SMART" id="SM00028">
    <property type="entry name" value="TPR"/>
    <property type="match status" value="5"/>
</dbReference>
<dbReference type="Proteomes" id="UP001524501">
    <property type="component" value="Unassembled WGS sequence"/>
</dbReference>
<feature type="transmembrane region" description="Helical" evidence="4">
    <location>
        <begin position="254"/>
        <end position="278"/>
    </location>
</feature>
<keyword evidence="4" id="KW-0812">Transmembrane</keyword>
<dbReference type="InterPro" id="IPR051012">
    <property type="entry name" value="CellSynth/LPSAsmb/PSIAsmb"/>
</dbReference>
<reference evidence="5 6" key="1">
    <citation type="submission" date="2022-07" db="EMBL/GenBank/DDBJ databases">
        <title>Degradation activity of malathion, p-nitrophenol and potential low-temperature adaptation strategy of Rhodococcus sp. FXJ9.536.</title>
        <authorList>
            <person name="Huang J."/>
            <person name="Huang Y."/>
        </authorList>
    </citation>
    <scope>NUCLEOTIDE SEQUENCE [LARGE SCALE GENOMIC DNA]</scope>
    <source>
        <strain evidence="5 6">FXJ9.536</strain>
    </source>
</reference>
<name>A0ABT1QF92_9NOCA</name>
<feature type="transmembrane region" description="Helical" evidence="4">
    <location>
        <begin position="299"/>
        <end position="319"/>
    </location>
</feature>
<gene>
    <name evidence="5" type="ORF">NOF53_17545</name>
</gene>
<evidence type="ECO:0000256" key="4">
    <source>
        <dbReference type="SAM" id="Phobius"/>
    </source>
</evidence>
<dbReference type="PANTHER" id="PTHR45586:SF1">
    <property type="entry name" value="LIPOPOLYSACCHARIDE ASSEMBLY PROTEIN B"/>
    <property type="match status" value="1"/>
</dbReference>
<dbReference type="InterPro" id="IPR019734">
    <property type="entry name" value="TPR_rpt"/>
</dbReference>
<dbReference type="PANTHER" id="PTHR45586">
    <property type="entry name" value="TPR REPEAT-CONTAINING PROTEIN PA4667"/>
    <property type="match status" value="1"/>
</dbReference>
<dbReference type="InterPro" id="IPR011990">
    <property type="entry name" value="TPR-like_helical_dom_sf"/>
</dbReference>
<proteinExistence type="predicted"/>
<feature type="transmembrane region" description="Helical" evidence="4">
    <location>
        <begin position="384"/>
        <end position="402"/>
    </location>
</feature>
<sequence>MSDERRGPHTGRGGAQVAVERARILMAVRRHLDAERELRRALSDEPQHAEAHAVLAVVLAGLDRSAESVIEAHESVRLAPDWWYPHYVVGRVFYNAGHNDEALQAALAATKIDPTVSSVWTLIARVHMARRELVWAMGAIREGLAHDPENSELLSLMSIALINTGDVPGALAWAERAVSLAPESPFAHLAYGFAVRATDKPERAYATFREALRLDPTMDAAREALVETVKRRNSLYRSLFDTLHADTHESWLPFWIWAVLFACLTVAHWALWVLDAILTTLMSYHRTDRHLLPFADVRVARLCSAVLCVGCVIVLAGFVMGVVSVGWIGVATLGLATPIQEAHAQDGRLGKRLLLAWSGLLAVVLACSLVMTLSAASPDSVEEIGFWVGGAAILTVWAPPRVRKSWAFGRRADRSAHRRPSSSSGH</sequence>
<protein>
    <submittedName>
        <fullName evidence="5">Tetratricopeptide repeat protein</fullName>
    </submittedName>
</protein>
<keyword evidence="2 3" id="KW-0802">TPR repeat</keyword>
<dbReference type="EMBL" id="JANFQF010000014">
    <property type="protein sequence ID" value="MCQ4120946.1"/>
    <property type="molecule type" value="Genomic_DNA"/>
</dbReference>
<comment type="caution">
    <text evidence="5">The sequence shown here is derived from an EMBL/GenBank/DDBJ whole genome shotgun (WGS) entry which is preliminary data.</text>
</comment>
<keyword evidence="1" id="KW-0677">Repeat</keyword>
<dbReference type="Pfam" id="PF13432">
    <property type="entry name" value="TPR_16"/>
    <property type="match status" value="2"/>
</dbReference>
<evidence type="ECO:0000256" key="1">
    <source>
        <dbReference type="ARBA" id="ARBA00022737"/>
    </source>
</evidence>
<dbReference type="RefSeq" id="WP_255970994.1">
    <property type="nucleotide sequence ID" value="NZ_JANFQF010000014.1"/>
</dbReference>
<feature type="repeat" description="TPR" evidence="3">
    <location>
        <begin position="185"/>
        <end position="218"/>
    </location>
</feature>
<keyword evidence="6" id="KW-1185">Reference proteome</keyword>
<keyword evidence="4" id="KW-0472">Membrane</keyword>
<evidence type="ECO:0000256" key="2">
    <source>
        <dbReference type="ARBA" id="ARBA00022803"/>
    </source>
</evidence>
<dbReference type="PROSITE" id="PS50005">
    <property type="entry name" value="TPR"/>
    <property type="match status" value="1"/>
</dbReference>
<dbReference type="SUPFAM" id="SSF48452">
    <property type="entry name" value="TPR-like"/>
    <property type="match status" value="1"/>
</dbReference>
<feature type="transmembrane region" description="Helical" evidence="4">
    <location>
        <begin position="354"/>
        <end position="378"/>
    </location>
</feature>